<dbReference type="PANTHER" id="PTHR43390:SF1">
    <property type="entry name" value="CHLOROPLAST PROCESSING PEPTIDASE"/>
    <property type="match status" value="1"/>
</dbReference>
<dbReference type="Gene3D" id="2.10.109.10">
    <property type="entry name" value="Umud Fragment, subunit A"/>
    <property type="match status" value="1"/>
</dbReference>
<protein>
    <recommendedName>
        <fullName evidence="4 8">Signal peptidase I</fullName>
        <ecNumber evidence="4 8">3.4.21.89</ecNumber>
    </recommendedName>
</protein>
<dbReference type="EC" id="3.4.21.89" evidence="4 8"/>
<dbReference type="RefSeq" id="WP_069696924.1">
    <property type="nucleotide sequence ID" value="NZ_JAGGMA010000011.1"/>
</dbReference>
<keyword evidence="6 8" id="KW-0378">Hydrolase</keyword>
<dbReference type="InterPro" id="IPR036286">
    <property type="entry name" value="LexA/Signal_pep-like_sf"/>
</dbReference>
<feature type="compositionally biased region" description="Basic and acidic residues" evidence="10">
    <location>
        <begin position="1"/>
        <end position="23"/>
    </location>
</feature>
<keyword evidence="5 8" id="KW-0645">Protease</keyword>
<feature type="active site" evidence="7">
    <location>
        <position position="131"/>
    </location>
</feature>
<feature type="compositionally biased region" description="Basic residues" evidence="10">
    <location>
        <begin position="30"/>
        <end position="42"/>
    </location>
</feature>
<evidence type="ECO:0000256" key="2">
    <source>
        <dbReference type="ARBA" id="ARBA00004401"/>
    </source>
</evidence>
<keyword evidence="13" id="KW-1185">Reference proteome</keyword>
<dbReference type="GO" id="GO:0006465">
    <property type="term" value="P:signal peptide processing"/>
    <property type="evidence" value="ECO:0007669"/>
    <property type="project" value="InterPro"/>
</dbReference>
<comment type="subcellular location">
    <subcellularLocation>
        <location evidence="2">Cell membrane</location>
        <topology evidence="2">Single-pass type II membrane protein</topology>
    </subcellularLocation>
    <subcellularLocation>
        <location evidence="9">Membrane</location>
        <topology evidence="9">Single-pass type II membrane protein</topology>
    </subcellularLocation>
</comment>
<gene>
    <name evidence="12" type="ORF">BCR26_00105</name>
</gene>
<dbReference type="GO" id="GO:0004252">
    <property type="term" value="F:serine-type endopeptidase activity"/>
    <property type="evidence" value="ECO:0007669"/>
    <property type="project" value="InterPro"/>
</dbReference>
<evidence type="ECO:0000256" key="9">
    <source>
        <dbReference type="RuleBase" id="RU362042"/>
    </source>
</evidence>
<dbReference type="PRINTS" id="PR00727">
    <property type="entry name" value="LEADERPTASE"/>
</dbReference>
<dbReference type="OrthoDB" id="2183286at2"/>
<dbReference type="InterPro" id="IPR000223">
    <property type="entry name" value="Pept_S26A_signal_pept_1"/>
</dbReference>
<name>A0A1E5L1F2_9ENTE</name>
<evidence type="ECO:0000256" key="8">
    <source>
        <dbReference type="RuleBase" id="RU003993"/>
    </source>
</evidence>
<dbReference type="PROSITE" id="PS00760">
    <property type="entry name" value="SPASE_I_2"/>
    <property type="match status" value="1"/>
</dbReference>
<dbReference type="NCBIfam" id="TIGR02227">
    <property type="entry name" value="sigpep_I_bact"/>
    <property type="match status" value="1"/>
</dbReference>
<dbReference type="Proteomes" id="UP000095256">
    <property type="component" value="Unassembled WGS sequence"/>
</dbReference>
<reference evidence="12 13" key="1">
    <citation type="submission" date="2016-09" db="EMBL/GenBank/DDBJ databases">
        <authorList>
            <person name="Capua I."/>
            <person name="De Benedictis P."/>
            <person name="Joannis T."/>
            <person name="Lombin L.H."/>
            <person name="Cattoli G."/>
        </authorList>
    </citation>
    <scope>NUCLEOTIDE SEQUENCE [LARGE SCALE GENOMIC DNA]</scope>
    <source>
        <strain evidence="12 13">LMG 25899</strain>
    </source>
</reference>
<dbReference type="InterPro" id="IPR019533">
    <property type="entry name" value="Peptidase_S26"/>
</dbReference>
<dbReference type="STRING" id="762845.BCR26_00105"/>
<feature type="domain" description="Peptidase S26" evidence="11">
    <location>
        <begin position="60"/>
        <end position="227"/>
    </location>
</feature>
<evidence type="ECO:0000256" key="10">
    <source>
        <dbReference type="SAM" id="MobiDB-lite"/>
    </source>
</evidence>
<keyword evidence="8" id="KW-0812">Transmembrane</keyword>
<evidence type="ECO:0000256" key="4">
    <source>
        <dbReference type="ARBA" id="ARBA00013208"/>
    </source>
</evidence>
<comment type="caution">
    <text evidence="12">The sequence shown here is derived from an EMBL/GenBank/DDBJ whole genome shotgun (WGS) entry which is preliminary data.</text>
</comment>
<dbReference type="GO" id="GO:0009003">
    <property type="term" value="F:signal peptidase activity"/>
    <property type="evidence" value="ECO:0007669"/>
    <property type="project" value="UniProtKB-EC"/>
</dbReference>
<dbReference type="InterPro" id="IPR019758">
    <property type="entry name" value="Pept_S26A_signal_pept_1_CS"/>
</dbReference>
<sequence length="237" mass="27783">MERTENTENRPSKKKSEVNERKKPTTSTKSKTKVRKKKRRKLTKEQIRLREKKRRVRNIIEIIKFSLPILIVTILVFLFILNTSPHMVEGNSMNPTLKNKDRVIVRRTKEINRYDVITFKPPVASEFQYVKRVIGMPGDLIWLEDKYLFINQQTTTIPKDLTFANQLPDGTIKVNISKDATEQLTEMKKIPKDFYFVLGDNRENSSDSREFGLVNNSSIEGVVSFRFAPFNQMSWIK</sequence>
<dbReference type="InterPro" id="IPR019757">
    <property type="entry name" value="Pept_S26A_signal_pept_1_Lys-AS"/>
</dbReference>
<evidence type="ECO:0000256" key="1">
    <source>
        <dbReference type="ARBA" id="ARBA00000677"/>
    </source>
</evidence>
<feature type="transmembrane region" description="Helical" evidence="8">
    <location>
        <begin position="62"/>
        <end position="81"/>
    </location>
</feature>
<evidence type="ECO:0000256" key="3">
    <source>
        <dbReference type="ARBA" id="ARBA00009370"/>
    </source>
</evidence>
<proteinExistence type="inferred from homology"/>
<organism evidence="12 13">
    <name type="scientific">Enterococcus rivorum</name>
    <dbReference type="NCBI Taxonomy" id="762845"/>
    <lineage>
        <taxon>Bacteria</taxon>
        <taxon>Bacillati</taxon>
        <taxon>Bacillota</taxon>
        <taxon>Bacilli</taxon>
        <taxon>Lactobacillales</taxon>
        <taxon>Enterococcaceae</taxon>
        <taxon>Enterococcus</taxon>
    </lineage>
</organism>
<keyword evidence="8" id="KW-0472">Membrane</keyword>
<evidence type="ECO:0000256" key="7">
    <source>
        <dbReference type="PIRSR" id="PIRSR600223-1"/>
    </source>
</evidence>
<keyword evidence="8" id="KW-1133">Transmembrane helix</keyword>
<dbReference type="CDD" id="cd06530">
    <property type="entry name" value="S26_SPase_I"/>
    <property type="match status" value="1"/>
</dbReference>
<evidence type="ECO:0000313" key="12">
    <source>
        <dbReference type="EMBL" id="OEH83913.1"/>
    </source>
</evidence>
<dbReference type="EMBL" id="MIEK01000001">
    <property type="protein sequence ID" value="OEH83913.1"/>
    <property type="molecule type" value="Genomic_DNA"/>
</dbReference>
<comment type="catalytic activity">
    <reaction evidence="1 8">
        <text>Cleavage of hydrophobic, N-terminal signal or leader sequences from secreted and periplasmic proteins.</text>
        <dbReference type="EC" id="3.4.21.89"/>
    </reaction>
</comment>
<feature type="active site" evidence="7">
    <location>
        <position position="92"/>
    </location>
</feature>
<feature type="region of interest" description="Disordered" evidence="10">
    <location>
        <begin position="1"/>
        <end position="43"/>
    </location>
</feature>
<dbReference type="AlphaFoldDB" id="A0A1E5L1F2"/>
<evidence type="ECO:0000256" key="6">
    <source>
        <dbReference type="ARBA" id="ARBA00022801"/>
    </source>
</evidence>
<dbReference type="SUPFAM" id="SSF51306">
    <property type="entry name" value="LexA/Signal peptidase"/>
    <property type="match status" value="1"/>
</dbReference>
<dbReference type="PROSITE" id="PS00761">
    <property type="entry name" value="SPASE_I_3"/>
    <property type="match status" value="1"/>
</dbReference>
<evidence type="ECO:0000259" key="11">
    <source>
        <dbReference type="Pfam" id="PF10502"/>
    </source>
</evidence>
<evidence type="ECO:0000313" key="13">
    <source>
        <dbReference type="Proteomes" id="UP000095256"/>
    </source>
</evidence>
<dbReference type="PANTHER" id="PTHR43390">
    <property type="entry name" value="SIGNAL PEPTIDASE I"/>
    <property type="match status" value="1"/>
</dbReference>
<dbReference type="PROSITE" id="PS00501">
    <property type="entry name" value="SPASE_I_1"/>
    <property type="match status" value="1"/>
</dbReference>
<dbReference type="GO" id="GO:0005886">
    <property type="term" value="C:plasma membrane"/>
    <property type="evidence" value="ECO:0007669"/>
    <property type="project" value="UniProtKB-SubCell"/>
</dbReference>
<dbReference type="Pfam" id="PF10502">
    <property type="entry name" value="Peptidase_S26"/>
    <property type="match status" value="1"/>
</dbReference>
<comment type="similarity">
    <text evidence="3 9">Belongs to the peptidase S26 family.</text>
</comment>
<accession>A0A1E5L1F2</accession>
<evidence type="ECO:0000256" key="5">
    <source>
        <dbReference type="ARBA" id="ARBA00022670"/>
    </source>
</evidence>
<dbReference type="InterPro" id="IPR019756">
    <property type="entry name" value="Pept_S26A_signal_pept_1_Ser-AS"/>
</dbReference>